<evidence type="ECO:0000256" key="2">
    <source>
        <dbReference type="ARBA" id="ARBA00022553"/>
    </source>
</evidence>
<protein>
    <submittedName>
        <fullName evidence="4">Thioester reductase domain-containing protein</fullName>
    </submittedName>
</protein>
<name>A0ABN3M2N3_9ACTN</name>
<proteinExistence type="predicted"/>
<evidence type="ECO:0000259" key="3">
    <source>
        <dbReference type="Pfam" id="PF07993"/>
    </source>
</evidence>
<reference evidence="5" key="1">
    <citation type="journal article" date="2019" name="Int. J. Syst. Evol. Microbiol.">
        <title>The Global Catalogue of Microorganisms (GCM) 10K type strain sequencing project: providing services to taxonomists for standard genome sequencing and annotation.</title>
        <authorList>
            <consortium name="The Broad Institute Genomics Platform"/>
            <consortium name="The Broad Institute Genome Sequencing Center for Infectious Disease"/>
            <person name="Wu L."/>
            <person name="Ma J."/>
        </authorList>
    </citation>
    <scope>NUCLEOTIDE SEQUENCE [LARGE SCALE GENOMIC DNA]</scope>
    <source>
        <strain evidence="5">JCM 6923</strain>
    </source>
</reference>
<dbReference type="EMBL" id="BAAATL010000025">
    <property type="protein sequence ID" value="GAA2494821.1"/>
    <property type="molecule type" value="Genomic_DNA"/>
</dbReference>
<dbReference type="PANTHER" id="PTHR44845">
    <property type="entry name" value="CARRIER DOMAIN-CONTAINING PROTEIN"/>
    <property type="match status" value="1"/>
</dbReference>
<dbReference type="Pfam" id="PF07993">
    <property type="entry name" value="NAD_binding_4"/>
    <property type="match status" value="1"/>
</dbReference>
<feature type="domain" description="Thioester reductase (TE)" evidence="3">
    <location>
        <begin position="7"/>
        <end position="229"/>
    </location>
</feature>
<keyword evidence="1" id="KW-0596">Phosphopantetheine</keyword>
<evidence type="ECO:0000256" key="1">
    <source>
        <dbReference type="ARBA" id="ARBA00022450"/>
    </source>
</evidence>
<evidence type="ECO:0000313" key="5">
    <source>
        <dbReference type="Proteomes" id="UP001501721"/>
    </source>
</evidence>
<comment type="caution">
    <text evidence="4">The sequence shown here is derived from an EMBL/GenBank/DDBJ whole genome shotgun (WGS) entry which is preliminary data.</text>
</comment>
<keyword evidence="5" id="KW-1185">Reference proteome</keyword>
<accession>A0ABN3M2N3</accession>
<sequence>MSHPIVLTGATGSLGGHLAHALLAGTDATLHCLVRAPTDQAAGQRLRTHLRRMGPLGSGERLVAVAADIREPRLGLSARRYAELAEQTREVHHCAAHVHMKAPYRELAPANVGGTRHLLDFTHEAIERQGTAVAFHHVSSASVFMWARNTGLAAVDERTEPTMETAGPLGYTRSKVAAEREVRAAASHGVPTAVYRPAMVVDCCPVATVSSSDILAPLVRAIAALGLAPAGAGPFPLETAEEVARQIVALSRPGGAPHRVRHLFRREPVPLKTVVAALRGTGTMVAEVPVEDWLDALAKNPDEPDTLPLRGVGEVGNWLLGAGTDRRAPAMHSEATWRELGRTGYRAAPLDDAYLERYARSITA</sequence>
<evidence type="ECO:0000313" key="4">
    <source>
        <dbReference type="EMBL" id="GAA2494821.1"/>
    </source>
</evidence>
<dbReference type="InterPro" id="IPR013120">
    <property type="entry name" value="FAR_NAD-bd"/>
</dbReference>
<dbReference type="InterPro" id="IPR036291">
    <property type="entry name" value="NAD(P)-bd_dom_sf"/>
</dbReference>
<keyword evidence="2" id="KW-0597">Phosphoprotein</keyword>
<dbReference type="Gene3D" id="3.40.50.720">
    <property type="entry name" value="NAD(P)-binding Rossmann-like Domain"/>
    <property type="match status" value="1"/>
</dbReference>
<dbReference type="PANTHER" id="PTHR44845:SF6">
    <property type="entry name" value="BETA-ALANINE-ACTIVATING ENZYME"/>
    <property type="match status" value="1"/>
</dbReference>
<gene>
    <name evidence="4" type="ORF">GCM10010422_47860</name>
</gene>
<dbReference type="Proteomes" id="UP001501721">
    <property type="component" value="Unassembled WGS sequence"/>
</dbReference>
<organism evidence="4 5">
    <name type="scientific">Streptomyces graminearus</name>
    <dbReference type="NCBI Taxonomy" id="284030"/>
    <lineage>
        <taxon>Bacteria</taxon>
        <taxon>Bacillati</taxon>
        <taxon>Actinomycetota</taxon>
        <taxon>Actinomycetes</taxon>
        <taxon>Kitasatosporales</taxon>
        <taxon>Streptomycetaceae</taxon>
        <taxon>Streptomyces</taxon>
    </lineage>
</organism>
<dbReference type="SUPFAM" id="SSF51735">
    <property type="entry name" value="NAD(P)-binding Rossmann-fold domains"/>
    <property type="match status" value="1"/>
</dbReference>
<dbReference type="RefSeq" id="WP_346074937.1">
    <property type="nucleotide sequence ID" value="NZ_BAAATL010000025.1"/>
</dbReference>